<dbReference type="EMBL" id="JACVHF010000007">
    <property type="protein sequence ID" value="MBC9784686.1"/>
    <property type="molecule type" value="Genomic_DNA"/>
</dbReference>
<evidence type="ECO:0000256" key="3">
    <source>
        <dbReference type="ARBA" id="ARBA00006743"/>
    </source>
</evidence>
<organism evidence="9 10">
    <name type="scientific">Heliobacterium chlorum</name>
    <dbReference type="NCBI Taxonomy" id="2698"/>
    <lineage>
        <taxon>Bacteria</taxon>
        <taxon>Bacillati</taxon>
        <taxon>Bacillota</taxon>
        <taxon>Clostridia</taxon>
        <taxon>Eubacteriales</taxon>
        <taxon>Heliobacteriaceae</taxon>
        <taxon>Heliobacterium</taxon>
    </lineage>
</organism>
<comment type="catalytic activity">
    <reaction evidence="7">
        <text>(6S)-5-methyl-5,6,7,8-tetrahydrofolate + NAD(+) = (6R)-5,10-methylene-5,6,7,8-tetrahydrofolate + NADH + H(+)</text>
        <dbReference type="Rhea" id="RHEA:19821"/>
        <dbReference type="ChEBI" id="CHEBI:15378"/>
        <dbReference type="ChEBI" id="CHEBI:15636"/>
        <dbReference type="ChEBI" id="CHEBI:18608"/>
        <dbReference type="ChEBI" id="CHEBI:57540"/>
        <dbReference type="ChEBI" id="CHEBI:57945"/>
        <dbReference type="EC" id="1.5.1.54"/>
    </reaction>
    <physiologicalReaction direction="right-to-left" evidence="7">
        <dbReference type="Rhea" id="RHEA:19823"/>
    </physiologicalReaction>
</comment>
<dbReference type="InterPro" id="IPR029041">
    <property type="entry name" value="FAD-linked_oxidoreductase-like"/>
</dbReference>
<proteinExistence type="inferred from homology"/>
<keyword evidence="5 8" id="KW-0274">FAD</keyword>
<protein>
    <recommendedName>
        <fullName evidence="8">Methylenetetrahydrofolate reductase</fullName>
    </recommendedName>
</protein>
<keyword evidence="4 8" id="KW-0285">Flavoprotein</keyword>
<evidence type="ECO:0000256" key="6">
    <source>
        <dbReference type="ARBA" id="ARBA00023002"/>
    </source>
</evidence>
<dbReference type="Gene3D" id="3.20.20.220">
    <property type="match status" value="1"/>
</dbReference>
<sequence length="248" mass="28791">MTRIAVELVPRSEEALISELELIKKEFPEVNGINVPDLLRFDLRSWDACTVVKRYYPTAIPHLRAIDISTQDPLPMMETLQQNEITEVLVLTGDPPQSMTRKVYPTTSIDMIRKFKKELPHIKVYAAIDPYRDSLRKEYDYIRRKIDAGADGFFTQPFFDLRYMEIFAELFGGLEVFWGVSPVTSEKSVSYWETKNHVVFPADFEPTLAWNSDFARKALAFARETKGHIYFMPIRTDLKDYLSQVFAS</sequence>
<name>A0ABR7T548_HELCL</name>
<dbReference type="SUPFAM" id="SSF51730">
    <property type="entry name" value="FAD-linked oxidoreductase"/>
    <property type="match status" value="1"/>
</dbReference>
<dbReference type="RefSeq" id="WP_188039891.1">
    <property type="nucleotide sequence ID" value="NZ_JACVHF010000007.1"/>
</dbReference>
<keyword evidence="10" id="KW-1185">Reference proteome</keyword>
<dbReference type="Pfam" id="PF02219">
    <property type="entry name" value="MTHFR"/>
    <property type="match status" value="1"/>
</dbReference>
<keyword evidence="6 8" id="KW-0560">Oxidoreductase</keyword>
<dbReference type="PANTHER" id="PTHR45754:SF3">
    <property type="entry name" value="METHYLENETETRAHYDROFOLATE REDUCTASE (NADPH)"/>
    <property type="match status" value="1"/>
</dbReference>
<comment type="cofactor">
    <cofactor evidence="1 8">
        <name>FAD</name>
        <dbReference type="ChEBI" id="CHEBI:57692"/>
    </cofactor>
</comment>
<evidence type="ECO:0000256" key="5">
    <source>
        <dbReference type="ARBA" id="ARBA00022827"/>
    </source>
</evidence>
<evidence type="ECO:0000256" key="8">
    <source>
        <dbReference type="RuleBase" id="RU003862"/>
    </source>
</evidence>
<dbReference type="Proteomes" id="UP000617402">
    <property type="component" value="Unassembled WGS sequence"/>
</dbReference>
<evidence type="ECO:0000256" key="2">
    <source>
        <dbReference type="ARBA" id="ARBA00004777"/>
    </source>
</evidence>
<evidence type="ECO:0000256" key="1">
    <source>
        <dbReference type="ARBA" id="ARBA00001974"/>
    </source>
</evidence>
<evidence type="ECO:0000313" key="10">
    <source>
        <dbReference type="Proteomes" id="UP000617402"/>
    </source>
</evidence>
<gene>
    <name evidence="9" type="ORF">H1S01_09200</name>
</gene>
<evidence type="ECO:0000313" key="9">
    <source>
        <dbReference type="EMBL" id="MBC9784686.1"/>
    </source>
</evidence>
<comment type="similarity">
    <text evidence="3 8">Belongs to the methylenetetrahydrofolate reductase family.</text>
</comment>
<evidence type="ECO:0000256" key="7">
    <source>
        <dbReference type="ARBA" id="ARBA00048628"/>
    </source>
</evidence>
<evidence type="ECO:0000256" key="4">
    <source>
        <dbReference type="ARBA" id="ARBA00022630"/>
    </source>
</evidence>
<dbReference type="PANTHER" id="PTHR45754">
    <property type="entry name" value="METHYLENETETRAHYDROFOLATE REDUCTASE"/>
    <property type="match status" value="1"/>
</dbReference>
<dbReference type="InterPro" id="IPR003171">
    <property type="entry name" value="Mehydrof_redctse-like"/>
</dbReference>
<comment type="caution">
    <text evidence="9">The sequence shown here is derived from an EMBL/GenBank/DDBJ whole genome shotgun (WGS) entry which is preliminary data.</text>
</comment>
<accession>A0ABR7T548</accession>
<reference evidence="9 10" key="1">
    <citation type="submission" date="2020-07" db="EMBL/GenBank/DDBJ databases">
        <title>Draft whole-genome sequence of Heliobacterium chlorum DSM 3682, type strain.</title>
        <authorList>
            <person name="Kyndt J.A."/>
            <person name="Meyer T.E."/>
            <person name="Imhoff J.F."/>
        </authorList>
    </citation>
    <scope>NUCLEOTIDE SEQUENCE [LARGE SCALE GENOMIC DNA]</scope>
    <source>
        <strain evidence="9 10">DSM 3682</strain>
    </source>
</reference>
<comment type="pathway">
    <text evidence="2 8">One-carbon metabolism; tetrahydrofolate interconversion.</text>
</comment>